<comment type="similarity">
    <text evidence="1">Belongs to the short-chain dehydrogenases/reductases (SDR) family.</text>
</comment>
<keyword evidence="2" id="KW-0560">Oxidoreductase</keyword>
<dbReference type="GO" id="GO:0016491">
    <property type="term" value="F:oxidoreductase activity"/>
    <property type="evidence" value="ECO:0007669"/>
    <property type="project" value="UniProtKB-KW"/>
</dbReference>
<sequence length="248" mass="26545">MKMLSGKTVLVTGASRGIGRATALLAAENHAHVIINYNKGEDQAAELVDLLCKKGFHSSMIKADVSSEDDVKGMFKYIKENYSKLDVLVNNAGVMKNSLLALSNTELFNHTIDVNLKGMFLCTRHAANIMRKQKSGRVINLSSTAGLNGDVGQTVYSASKAAVVGFTKSAAKELGMYGITVNAVAPGLIETDLIKHIKADVRDKMLSNIALGRIGIPEDVAKVILFLSSDLGNYVSGEVIVVDGCRIM</sequence>
<dbReference type="PROSITE" id="PS00061">
    <property type="entry name" value="ADH_SHORT"/>
    <property type="match status" value="1"/>
</dbReference>
<evidence type="ECO:0000313" key="4">
    <source>
        <dbReference type="EMBL" id="TGC08310.1"/>
    </source>
</evidence>
<protein>
    <submittedName>
        <fullName evidence="4">3-ketoacyl-ACP reductase</fullName>
    </submittedName>
</protein>
<proteinExistence type="inferred from homology"/>
<feature type="domain" description="Ketoreductase" evidence="3">
    <location>
        <begin position="7"/>
        <end position="187"/>
    </location>
</feature>
<dbReference type="PANTHER" id="PTHR42879:SF2">
    <property type="entry name" value="3-OXOACYL-[ACYL-CARRIER-PROTEIN] REDUCTASE FABG"/>
    <property type="match status" value="1"/>
</dbReference>
<dbReference type="FunFam" id="3.40.50.720:FF:000173">
    <property type="entry name" value="3-oxoacyl-[acyl-carrier protein] reductase"/>
    <property type="match status" value="1"/>
</dbReference>
<name>A0A4E0QQT1_9EURY</name>
<dbReference type="Proteomes" id="UP000297295">
    <property type="component" value="Unassembled WGS sequence"/>
</dbReference>
<reference evidence="4 5" key="1">
    <citation type="submission" date="2017-11" db="EMBL/GenBank/DDBJ databases">
        <title>Isolation and Characterization of Methanogenic Archaea from Saline Meromictic Lake at Siberia.</title>
        <authorList>
            <person name="Shen Y."/>
            <person name="Huang H.-H."/>
            <person name="Lai M.-C."/>
            <person name="Chen S.-C."/>
        </authorList>
    </citation>
    <scope>NUCLEOTIDE SEQUENCE [LARGE SCALE GENOMIC DNA]</scope>
    <source>
        <strain evidence="4 5">SY-01</strain>
    </source>
</reference>
<dbReference type="GO" id="GO:0032787">
    <property type="term" value="P:monocarboxylic acid metabolic process"/>
    <property type="evidence" value="ECO:0007669"/>
    <property type="project" value="UniProtKB-ARBA"/>
</dbReference>
<dbReference type="SUPFAM" id="SSF51735">
    <property type="entry name" value="NAD(P)-binding Rossmann-fold domains"/>
    <property type="match status" value="1"/>
</dbReference>
<dbReference type="PRINTS" id="PR00080">
    <property type="entry name" value="SDRFAMILY"/>
</dbReference>
<dbReference type="InterPro" id="IPR002347">
    <property type="entry name" value="SDR_fam"/>
</dbReference>
<dbReference type="InterPro" id="IPR036291">
    <property type="entry name" value="NAD(P)-bd_dom_sf"/>
</dbReference>
<dbReference type="NCBIfam" id="NF005559">
    <property type="entry name" value="PRK07231.1"/>
    <property type="match status" value="1"/>
</dbReference>
<dbReference type="PRINTS" id="PR00081">
    <property type="entry name" value="GDHRDH"/>
</dbReference>
<accession>A0A4E0QQT1</accession>
<evidence type="ECO:0000256" key="2">
    <source>
        <dbReference type="ARBA" id="ARBA00023002"/>
    </source>
</evidence>
<gene>
    <name evidence="4" type="ORF">CUN85_09535</name>
</gene>
<comment type="caution">
    <text evidence="4">The sequence shown here is derived from an EMBL/GenBank/DDBJ whole genome shotgun (WGS) entry which is preliminary data.</text>
</comment>
<dbReference type="Pfam" id="PF13561">
    <property type="entry name" value="adh_short_C2"/>
    <property type="match status" value="1"/>
</dbReference>
<dbReference type="PANTHER" id="PTHR42879">
    <property type="entry name" value="3-OXOACYL-(ACYL-CARRIER-PROTEIN) REDUCTASE"/>
    <property type="match status" value="1"/>
</dbReference>
<evidence type="ECO:0000259" key="3">
    <source>
        <dbReference type="SMART" id="SM00822"/>
    </source>
</evidence>
<dbReference type="NCBIfam" id="NF009466">
    <property type="entry name" value="PRK12826.1-2"/>
    <property type="match status" value="1"/>
</dbReference>
<dbReference type="EMBL" id="PGGK01000010">
    <property type="protein sequence ID" value="TGC08310.1"/>
    <property type="molecule type" value="Genomic_DNA"/>
</dbReference>
<keyword evidence="5" id="KW-1185">Reference proteome</keyword>
<evidence type="ECO:0000313" key="5">
    <source>
        <dbReference type="Proteomes" id="UP000297295"/>
    </source>
</evidence>
<dbReference type="InterPro" id="IPR050259">
    <property type="entry name" value="SDR"/>
</dbReference>
<dbReference type="SMART" id="SM00822">
    <property type="entry name" value="PKS_KR"/>
    <property type="match status" value="1"/>
</dbReference>
<dbReference type="Gene3D" id="3.40.50.720">
    <property type="entry name" value="NAD(P)-binding Rossmann-like Domain"/>
    <property type="match status" value="1"/>
</dbReference>
<dbReference type="InterPro" id="IPR057326">
    <property type="entry name" value="KR_dom"/>
</dbReference>
<dbReference type="InterPro" id="IPR020904">
    <property type="entry name" value="Sc_DH/Rdtase_CS"/>
</dbReference>
<organism evidence="4 5">
    <name type="scientific">Methanolobus halotolerans</name>
    <dbReference type="NCBI Taxonomy" id="2052935"/>
    <lineage>
        <taxon>Archaea</taxon>
        <taxon>Methanobacteriati</taxon>
        <taxon>Methanobacteriota</taxon>
        <taxon>Stenosarchaea group</taxon>
        <taxon>Methanomicrobia</taxon>
        <taxon>Methanosarcinales</taxon>
        <taxon>Methanosarcinaceae</taxon>
        <taxon>Methanolobus</taxon>
    </lineage>
</organism>
<evidence type="ECO:0000256" key="1">
    <source>
        <dbReference type="ARBA" id="ARBA00006484"/>
    </source>
</evidence>
<dbReference type="AlphaFoldDB" id="A0A4E0QQT1"/>